<sequence>MDFLVLVVSADTITNIDMTTRLPLSDPRRVKAREKKLWARELSWAIREQIRTSQPYLKLSCPCRLCDTAKTSLQTRWWNIWMPRNCTGDIHNAMASQRCILPNVENGSDSQLLTHSKCVDIYTRCESHHVQKYYLLNMSLLPKV</sequence>
<proteinExistence type="predicted"/>
<dbReference type="Proteomes" id="UP000822688">
    <property type="component" value="Chromosome V"/>
</dbReference>
<dbReference type="AlphaFoldDB" id="A0A8T0HWB9"/>
<evidence type="ECO:0000313" key="1">
    <source>
        <dbReference type="EMBL" id="KAG0574991.1"/>
    </source>
</evidence>
<dbReference type="EMBL" id="CM026426">
    <property type="protein sequence ID" value="KAG0574991.1"/>
    <property type="molecule type" value="Genomic_DNA"/>
</dbReference>
<organism evidence="1 2">
    <name type="scientific">Ceratodon purpureus</name>
    <name type="common">Fire moss</name>
    <name type="synonym">Dicranum purpureum</name>
    <dbReference type="NCBI Taxonomy" id="3225"/>
    <lineage>
        <taxon>Eukaryota</taxon>
        <taxon>Viridiplantae</taxon>
        <taxon>Streptophyta</taxon>
        <taxon>Embryophyta</taxon>
        <taxon>Bryophyta</taxon>
        <taxon>Bryophytina</taxon>
        <taxon>Bryopsida</taxon>
        <taxon>Dicranidae</taxon>
        <taxon>Pseudoditrichales</taxon>
        <taxon>Ditrichaceae</taxon>
        <taxon>Ceratodon</taxon>
    </lineage>
</organism>
<keyword evidence="2" id="KW-1185">Reference proteome</keyword>
<comment type="caution">
    <text evidence="1">The sequence shown here is derived from an EMBL/GenBank/DDBJ whole genome shotgun (WGS) entry which is preliminary data.</text>
</comment>
<name>A0A8T0HWB9_CERPU</name>
<reference evidence="1" key="1">
    <citation type="submission" date="2020-06" db="EMBL/GenBank/DDBJ databases">
        <title>WGS assembly of Ceratodon purpureus strain R40.</title>
        <authorList>
            <person name="Carey S.B."/>
            <person name="Jenkins J."/>
            <person name="Shu S."/>
            <person name="Lovell J.T."/>
            <person name="Sreedasyam A."/>
            <person name="Maumus F."/>
            <person name="Tiley G.P."/>
            <person name="Fernandez-Pozo N."/>
            <person name="Barry K."/>
            <person name="Chen C."/>
            <person name="Wang M."/>
            <person name="Lipzen A."/>
            <person name="Daum C."/>
            <person name="Saski C.A."/>
            <person name="Payton A.C."/>
            <person name="Mcbreen J.C."/>
            <person name="Conrad R.E."/>
            <person name="Kollar L.M."/>
            <person name="Olsson S."/>
            <person name="Huttunen S."/>
            <person name="Landis J.B."/>
            <person name="Wickett N.J."/>
            <person name="Johnson M.G."/>
            <person name="Rensing S.A."/>
            <person name="Grimwood J."/>
            <person name="Schmutz J."/>
            <person name="Mcdaniel S.F."/>
        </authorList>
    </citation>
    <scope>NUCLEOTIDE SEQUENCE</scope>
    <source>
        <strain evidence="1">R40</strain>
    </source>
</reference>
<gene>
    <name evidence="1" type="ORF">KC19_VG308700</name>
</gene>
<protein>
    <submittedName>
        <fullName evidence="1">Uncharacterized protein</fullName>
    </submittedName>
</protein>
<accession>A0A8T0HWB9</accession>
<evidence type="ECO:0000313" key="2">
    <source>
        <dbReference type="Proteomes" id="UP000822688"/>
    </source>
</evidence>